<dbReference type="SUPFAM" id="SSF81383">
    <property type="entry name" value="F-box domain"/>
    <property type="match status" value="1"/>
</dbReference>
<dbReference type="InterPro" id="IPR032675">
    <property type="entry name" value="LRR_dom_sf"/>
</dbReference>
<dbReference type="InterPro" id="IPR036047">
    <property type="entry name" value="F-box-like_dom_sf"/>
</dbReference>
<accession>A0AAV7DSA4</accession>
<dbReference type="InterPro" id="IPR053781">
    <property type="entry name" value="F-box_AtFBL13-like"/>
</dbReference>
<comment type="caution">
    <text evidence="2">The sequence shown here is derived from an EMBL/GenBank/DDBJ whole genome shotgun (WGS) entry which is preliminary data.</text>
</comment>
<dbReference type="Proteomes" id="UP000825729">
    <property type="component" value="Unassembled WGS sequence"/>
</dbReference>
<organism evidence="2 3">
    <name type="scientific">Aristolochia fimbriata</name>
    <name type="common">White veined hardy Dutchman's pipe vine</name>
    <dbReference type="NCBI Taxonomy" id="158543"/>
    <lineage>
        <taxon>Eukaryota</taxon>
        <taxon>Viridiplantae</taxon>
        <taxon>Streptophyta</taxon>
        <taxon>Embryophyta</taxon>
        <taxon>Tracheophyta</taxon>
        <taxon>Spermatophyta</taxon>
        <taxon>Magnoliopsida</taxon>
        <taxon>Magnoliidae</taxon>
        <taxon>Piperales</taxon>
        <taxon>Aristolochiaceae</taxon>
        <taxon>Aristolochia</taxon>
    </lineage>
</organism>
<dbReference type="AlphaFoldDB" id="A0AAV7DSA4"/>
<dbReference type="InterPro" id="IPR053197">
    <property type="entry name" value="F-box_SCFL_complex_component"/>
</dbReference>
<dbReference type="PANTHER" id="PTHR34223">
    <property type="entry name" value="OS11G0201299 PROTEIN"/>
    <property type="match status" value="1"/>
</dbReference>
<protein>
    <recommendedName>
        <fullName evidence="1">F-box domain-containing protein</fullName>
    </recommendedName>
</protein>
<dbReference type="EMBL" id="JAINDJ010000008">
    <property type="protein sequence ID" value="KAG9439183.1"/>
    <property type="molecule type" value="Genomic_DNA"/>
</dbReference>
<dbReference type="SMART" id="SM00256">
    <property type="entry name" value="FBOX"/>
    <property type="match status" value="1"/>
</dbReference>
<proteinExistence type="predicted"/>
<feature type="domain" description="F-box" evidence="1">
    <location>
        <begin position="83"/>
        <end position="119"/>
    </location>
</feature>
<dbReference type="PANTHER" id="PTHR34223:SF51">
    <property type="entry name" value="OS06G0556300 PROTEIN"/>
    <property type="match status" value="1"/>
</dbReference>
<dbReference type="Gene3D" id="1.20.1280.50">
    <property type="match status" value="1"/>
</dbReference>
<evidence type="ECO:0000313" key="3">
    <source>
        <dbReference type="Proteomes" id="UP000825729"/>
    </source>
</evidence>
<dbReference type="Gene3D" id="3.80.10.10">
    <property type="entry name" value="Ribonuclease Inhibitor"/>
    <property type="match status" value="1"/>
</dbReference>
<sequence>MEEYMCSMFGKLHQMEELLHVVKEDLLKYRKMIDQINETSHKDEKMIQQNKHNKEELHMTSVESLEGEQMEEELKFVVPDLGEDQISELPETVLHHILSYLPTKDSIRTSLVAKRWRYLWKAVPTLDFQFSMERGRLRKHNHKKFLDFVDKVFMFRDSIALSRFCLSYVDYGEGGTLFESCFKLWIEAIARLKVNFLELDFYTPVSSLQLSTMETLEMLRLVALTGQRQKLHLHSLSGLHHLKILKLERVDSSLGEFSTFPTLMELHLKEHRFEGGLVLNISLPSLRILNVIQDYAIQYCEIRISVPCLKSFFLKGRNYFVFDGLCSLSKLVIADNSSDPSCIRRLCKIVTASTHLKIFFWQYSNFMWSKLVENLRACVAPPFANMKQLCLHLYCCNCDDYVDSVIYLLENCTNLEKLVVTGFEWRSDLGEHRDKNCKPAKDPPKFTHPSLKEIEVSYNRRDCVQREWVQLLNRCSPCLKLKRYPMNKCWPLKRHYFRLPAF</sequence>
<gene>
    <name evidence="2" type="ORF">H6P81_019348</name>
</gene>
<dbReference type="PROSITE" id="PS50181">
    <property type="entry name" value="FBOX"/>
    <property type="match status" value="1"/>
</dbReference>
<keyword evidence="3" id="KW-1185">Reference proteome</keyword>
<evidence type="ECO:0000259" key="1">
    <source>
        <dbReference type="PROSITE" id="PS50181"/>
    </source>
</evidence>
<name>A0AAV7DSA4_ARIFI</name>
<evidence type="ECO:0000313" key="2">
    <source>
        <dbReference type="EMBL" id="KAG9439183.1"/>
    </source>
</evidence>
<dbReference type="InterPro" id="IPR001810">
    <property type="entry name" value="F-box_dom"/>
</dbReference>
<dbReference type="CDD" id="cd22160">
    <property type="entry name" value="F-box_AtFBL13-like"/>
    <property type="match status" value="1"/>
</dbReference>
<reference evidence="2 3" key="1">
    <citation type="submission" date="2021-07" db="EMBL/GenBank/DDBJ databases">
        <title>The Aristolochia fimbriata genome: insights into angiosperm evolution, floral development and chemical biosynthesis.</title>
        <authorList>
            <person name="Jiao Y."/>
        </authorList>
    </citation>
    <scope>NUCLEOTIDE SEQUENCE [LARGE SCALE GENOMIC DNA]</scope>
    <source>
        <strain evidence="2">IBCAS-2021</strain>
        <tissue evidence="2">Leaf</tissue>
    </source>
</reference>
<dbReference type="SUPFAM" id="SSF52047">
    <property type="entry name" value="RNI-like"/>
    <property type="match status" value="1"/>
</dbReference>
<dbReference type="Pfam" id="PF00646">
    <property type="entry name" value="F-box"/>
    <property type="match status" value="1"/>
</dbReference>